<evidence type="ECO:0000313" key="8">
    <source>
        <dbReference type="EMBL" id="RBI86431.1"/>
    </source>
</evidence>
<sequence>MREETPPAEAPPESGRGREARWPHRIPLKGWRDILWRIGARIGRDYVSLMAAGVAFFALVALFPAIAAVAALAAMFFEPGLVADQIEALRTIAPAAAVDVVESQATTITGRAEGSLGLAALVSLAISLFSASRGVNNLIDGINMAHAEEETRGIIKRNLVAVAITLVLVVLALVALGVTLALPALAAALPGSGWAEALASWARWPVMALFAMVSLALVYRYAPARTPPRWSWASPGAVVATALWVAGSVLFSLYVRNFGAYNPTYGALAGVVILLLWMWLSSFVVLLGAQLNAEMEHQTRRDTTRKPVRPMGERGAYMADTLGRKP</sequence>
<comment type="subcellular location">
    <subcellularLocation>
        <location evidence="1">Cell membrane</location>
        <topology evidence="1">Multi-pass membrane protein</topology>
    </subcellularLocation>
</comment>
<name>A0A365UBX0_9RHOB</name>
<comment type="caution">
    <text evidence="8">The sequence shown here is derived from an EMBL/GenBank/DDBJ whole genome shotgun (WGS) entry which is preliminary data.</text>
</comment>
<evidence type="ECO:0000256" key="6">
    <source>
        <dbReference type="SAM" id="MobiDB-lite"/>
    </source>
</evidence>
<evidence type="ECO:0000256" key="5">
    <source>
        <dbReference type="ARBA" id="ARBA00023136"/>
    </source>
</evidence>
<keyword evidence="4 7" id="KW-1133">Transmembrane helix</keyword>
<proteinExistence type="predicted"/>
<dbReference type="GO" id="GO:0005886">
    <property type="term" value="C:plasma membrane"/>
    <property type="evidence" value="ECO:0007669"/>
    <property type="project" value="UniProtKB-SubCell"/>
</dbReference>
<feature type="transmembrane region" description="Helical" evidence="7">
    <location>
        <begin position="116"/>
        <end position="139"/>
    </location>
</feature>
<dbReference type="PANTHER" id="PTHR30213">
    <property type="entry name" value="INNER MEMBRANE PROTEIN YHJD"/>
    <property type="match status" value="1"/>
</dbReference>
<evidence type="ECO:0000313" key="9">
    <source>
        <dbReference type="Proteomes" id="UP000253370"/>
    </source>
</evidence>
<evidence type="ECO:0000256" key="7">
    <source>
        <dbReference type="SAM" id="Phobius"/>
    </source>
</evidence>
<accession>A0A365UBX0</accession>
<dbReference type="Pfam" id="PF03631">
    <property type="entry name" value="Virul_fac_BrkB"/>
    <property type="match status" value="1"/>
</dbReference>
<dbReference type="PANTHER" id="PTHR30213:SF0">
    <property type="entry name" value="UPF0761 MEMBRANE PROTEIN YIHY"/>
    <property type="match status" value="1"/>
</dbReference>
<organism evidence="8 9">
    <name type="scientific">Rhodosalinus halophilus</name>
    <dbReference type="NCBI Taxonomy" id="2259333"/>
    <lineage>
        <taxon>Bacteria</taxon>
        <taxon>Pseudomonadati</taxon>
        <taxon>Pseudomonadota</taxon>
        <taxon>Alphaproteobacteria</taxon>
        <taxon>Rhodobacterales</taxon>
        <taxon>Paracoccaceae</taxon>
        <taxon>Rhodosalinus</taxon>
    </lineage>
</organism>
<evidence type="ECO:0000256" key="2">
    <source>
        <dbReference type="ARBA" id="ARBA00022475"/>
    </source>
</evidence>
<dbReference type="Proteomes" id="UP000253370">
    <property type="component" value="Unassembled WGS sequence"/>
</dbReference>
<gene>
    <name evidence="8" type="ORF">DRV85_06365</name>
</gene>
<dbReference type="EMBL" id="QNTQ01000005">
    <property type="protein sequence ID" value="RBI86431.1"/>
    <property type="molecule type" value="Genomic_DNA"/>
</dbReference>
<dbReference type="AlphaFoldDB" id="A0A365UBX0"/>
<evidence type="ECO:0000256" key="3">
    <source>
        <dbReference type="ARBA" id="ARBA00022692"/>
    </source>
</evidence>
<evidence type="ECO:0008006" key="10">
    <source>
        <dbReference type="Google" id="ProtNLM"/>
    </source>
</evidence>
<feature type="transmembrane region" description="Helical" evidence="7">
    <location>
        <begin position="201"/>
        <end position="222"/>
    </location>
</feature>
<dbReference type="InterPro" id="IPR017039">
    <property type="entry name" value="Virul_fac_BrkB"/>
</dbReference>
<protein>
    <recommendedName>
        <fullName evidence="10">YihY/virulence factor BrkB family protein</fullName>
    </recommendedName>
</protein>
<keyword evidence="9" id="KW-1185">Reference proteome</keyword>
<feature type="transmembrane region" description="Helical" evidence="7">
    <location>
        <begin position="46"/>
        <end position="77"/>
    </location>
</feature>
<keyword evidence="2" id="KW-1003">Cell membrane</keyword>
<reference evidence="8 9" key="1">
    <citation type="submission" date="2018-07" db="EMBL/GenBank/DDBJ databases">
        <title>Rhodosalinus sp. strain E84T genomic sequence and assembly.</title>
        <authorList>
            <person name="Liu Z.-W."/>
            <person name="Lu D.-C."/>
        </authorList>
    </citation>
    <scope>NUCLEOTIDE SEQUENCE [LARGE SCALE GENOMIC DNA]</scope>
    <source>
        <strain evidence="8 9">E84</strain>
    </source>
</reference>
<feature type="transmembrane region" description="Helical" evidence="7">
    <location>
        <begin position="159"/>
        <end position="189"/>
    </location>
</feature>
<dbReference type="OrthoDB" id="9781030at2"/>
<evidence type="ECO:0000256" key="1">
    <source>
        <dbReference type="ARBA" id="ARBA00004651"/>
    </source>
</evidence>
<feature type="region of interest" description="Disordered" evidence="6">
    <location>
        <begin position="1"/>
        <end position="21"/>
    </location>
</feature>
<evidence type="ECO:0000256" key="4">
    <source>
        <dbReference type="ARBA" id="ARBA00022989"/>
    </source>
</evidence>
<feature type="transmembrane region" description="Helical" evidence="7">
    <location>
        <begin position="234"/>
        <end position="255"/>
    </location>
</feature>
<feature type="transmembrane region" description="Helical" evidence="7">
    <location>
        <begin position="267"/>
        <end position="291"/>
    </location>
</feature>
<keyword evidence="5 7" id="KW-0472">Membrane</keyword>
<dbReference type="PIRSF" id="PIRSF035875">
    <property type="entry name" value="RNase_BN"/>
    <property type="match status" value="1"/>
</dbReference>
<dbReference type="NCBIfam" id="TIGR00765">
    <property type="entry name" value="yihY_not_rbn"/>
    <property type="match status" value="1"/>
</dbReference>
<keyword evidence="3 7" id="KW-0812">Transmembrane</keyword>